<reference evidence="2 3" key="1">
    <citation type="submission" date="2020-04" db="EMBL/GenBank/DDBJ databases">
        <title>Paenibacillus algicola sp. nov., a novel marine bacterium producing alginate lyase.</title>
        <authorList>
            <person name="Huang H."/>
        </authorList>
    </citation>
    <scope>NUCLEOTIDE SEQUENCE [LARGE SCALE GENOMIC DNA]</scope>
    <source>
        <strain evidence="2 3">L7-75</strain>
    </source>
</reference>
<dbReference type="RefSeq" id="WP_169504700.1">
    <property type="nucleotide sequence ID" value="NZ_JABBPN010000006.1"/>
</dbReference>
<gene>
    <name evidence="2" type="ORF">HII30_09065</name>
</gene>
<dbReference type="Proteomes" id="UP000565468">
    <property type="component" value="Unassembled WGS sequence"/>
</dbReference>
<evidence type="ECO:0000256" key="1">
    <source>
        <dbReference type="SAM" id="SignalP"/>
    </source>
</evidence>
<organism evidence="2 3">
    <name type="scientific">Paenibacillus lemnae</name>
    <dbReference type="NCBI Taxonomy" id="1330551"/>
    <lineage>
        <taxon>Bacteria</taxon>
        <taxon>Bacillati</taxon>
        <taxon>Bacillota</taxon>
        <taxon>Bacilli</taxon>
        <taxon>Bacillales</taxon>
        <taxon>Paenibacillaceae</taxon>
        <taxon>Paenibacillus</taxon>
    </lineage>
</organism>
<proteinExistence type="predicted"/>
<keyword evidence="1" id="KW-0732">Signal</keyword>
<feature type="chain" id="PRO_5038713908" evidence="1">
    <location>
        <begin position="26"/>
        <end position="80"/>
    </location>
</feature>
<protein>
    <submittedName>
        <fullName evidence="2">Uncharacterized protein</fullName>
    </submittedName>
</protein>
<name>A0A848M4Q9_PAELE</name>
<sequence length="80" mass="9142">MKSFSRYTVLFTIVLVASLSFGAMASADFTYWFNDGSSTWAQLYYTNDQGAWALPIYQNSFGDVFNLSDVQEIQVVYLNR</sequence>
<comment type="caution">
    <text evidence="2">The sequence shown here is derived from an EMBL/GenBank/DDBJ whole genome shotgun (WGS) entry which is preliminary data.</text>
</comment>
<evidence type="ECO:0000313" key="2">
    <source>
        <dbReference type="EMBL" id="NMO95917.1"/>
    </source>
</evidence>
<accession>A0A848M4Q9</accession>
<dbReference type="AlphaFoldDB" id="A0A848M4Q9"/>
<feature type="signal peptide" evidence="1">
    <location>
        <begin position="1"/>
        <end position="25"/>
    </location>
</feature>
<dbReference type="EMBL" id="JABBPN010000006">
    <property type="protein sequence ID" value="NMO95917.1"/>
    <property type="molecule type" value="Genomic_DNA"/>
</dbReference>
<keyword evidence="3" id="KW-1185">Reference proteome</keyword>
<evidence type="ECO:0000313" key="3">
    <source>
        <dbReference type="Proteomes" id="UP000565468"/>
    </source>
</evidence>